<gene>
    <name evidence="2" type="ORF">AACH10_04435</name>
</gene>
<reference evidence="2 3" key="1">
    <citation type="submission" date="2024-04" db="EMBL/GenBank/DDBJ databases">
        <title>Novel species of the genus Ideonella isolated from streams.</title>
        <authorList>
            <person name="Lu H."/>
        </authorList>
    </citation>
    <scope>NUCLEOTIDE SEQUENCE [LARGE SCALE GENOMIC DNA]</scope>
    <source>
        <strain evidence="2 3">DXS22W</strain>
    </source>
</reference>
<feature type="region of interest" description="Disordered" evidence="1">
    <location>
        <begin position="835"/>
        <end position="857"/>
    </location>
</feature>
<dbReference type="PANTHER" id="PTHR30441">
    <property type="entry name" value="DUF748 DOMAIN-CONTAINING PROTEIN"/>
    <property type="match status" value="1"/>
</dbReference>
<dbReference type="PANTHER" id="PTHR30441:SF8">
    <property type="entry name" value="DUF748 DOMAIN-CONTAINING PROTEIN"/>
    <property type="match status" value="1"/>
</dbReference>
<dbReference type="InterPro" id="IPR036737">
    <property type="entry name" value="OmpA-like_sf"/>
</dbReference>
<dbReference type="Gene3D" id="3.30.1330.60">
    <property type="entry name" value="OmpA-like domain"/>
    <property type="match status" value="1"/>
</dbReference>
<protein>
    <submittedName>
        <fullName evidence="2">DUF748 domain-containing protein</fullName>
    </submittedName>
</protein>
<feature type="region of interest" description="Disordered" evidence="1">
    <location>
        <begin position="357"/>
        <end position="385"/>
    </location>
</feature>
<dbReference type="Proteomes" id="UP001365405">
    <property type="component" value="Unassembled WGS sequence"/>
</dbReference>
<feature type="compositionally biased region" description="Pro residues" evidence="1">
    <location>
        <begin position="1165"/>
        <end position="1176"/>
    </location>
</feature>
<organism evidence="2 3">
    <name type="scientific">Pseudaquabacterium inlustre</name>
    <dbReference type="NCBI Taxonomy" id="2984192"/>
    <lineage>
        <taxon>Bacteria</taxon>
        <taxon>Pseudomonadati</taxon>
        <taxon>Pseudomonadota</taxon>
        <taxon>Betaproteobacteria</taxon>
        <taxon>Burkholderiales</taxon>
        <taxon>Sphaerotilaceae</taxon>
        <taxon>Pseudaquabacterium</taxon>
    </lineage>
</organism>
<dbReference type="RefSeq" id="WP_341409140.1">
    <property type="nucleotide sequence ID" value="NZ_JBBUTH010000001.1"/>
</dbReference>
<feature type="compositionally biased region" description="Low complexity" evidence="1">
    <location>
        <begin position="357"/>
        <end position="375"/>
    </location>
</feature>
<evidence type="ECO:0000256" key="1">
    <source>
        <dbReference type="SAM" id="MobiDB-lite"/>
    </source>
</evidence>
<name>A0ABU9CC82_9BURK</name>
<feature type="region of interest" description="Disordered" evidence="1">
    <location>
        <begin position="1148"/>
        <end position="1177"/>
    </location>
</feature>
<dbReference type="InterPro" id="IPR008023">
    <property type="entry name" value="DUF748"/>
</dbReference>
<dbReference type="InterPro" id="IPR052894">
    <property type="entry name" value="AsmA-related"/>
</dbReference>
<sequence>MSDAPDVTAPAAARAGRWPRRLAVLGLVLLVLAALVTWALPPALSAVLRHELPPRLGALLGRPVSVGAVQVQPWQLALQIEQLRIGAAPGQGDEPQLALGRVALTLSAASLRHGAPVVSALSVQSPRLRLTRTAPGRLDIDDILQRLAQRPTDATGDQAPARFALYNLRLDEGQVTLTDQVVGRSHRIEALSLALPFLSNLPAHVAIHTQPRLSLRLDGTPITSTGQALPFAQTREAALNLQLDALDLAPWLAYQPASLPLRLASGRLAARLSLDFRQAPAGRPSVSLRGTLQLDDVAVQGRDGSPLAAWQQLALELRDVQPLAQRVALGTLRIDAPQLTLSRARDGRLNWQRLLATPTTPTTTATTTAADAAGAVPPPPAPSADARPWQLTLDALQLNDGTVDWHDATQAGARLQLARLALRAGPLYWPAAAPAPLTLTTTLQRDGQALGQLSLDARASPREAGATLTATGVSLAAAAPYLTPMLVPTLQGRLTAEARLDWAGGDAAPRLAVHLPTAQLDDLALRPPGGAPAAGWRRLQLQDLRLDLLARRATVGRVAVEAPRLNLERQADGRLNLAQWLRPAAAPTTATTTAARATASPSRQPDWQLALDEFAIDGGRLRFTDQTVDDQPGTPLQAEASQLRLRLRQLRWPATPRQAPMPVQLDLRLGVPMAAAATGERAGANAPPAGEWHWSGRLGLAPLLAEGRLRARRLPLQLAERYAGDAMGPLTLLRAEGGLDGRLALRQQADGWHLATTADARIDELQLHTRPEAGGRLDAASELLSWQSLALTGLQFSLAPGARPRLALQEATLSDFYSRLVITEDGRFNLRDAAARPAEGAPAPAPAAAAASTPAAPPAAPADALPIDLAIGGTRLVNGRIDFTDRFIRPNYSARLSALNGQLGALRSDTREMAALALSGRAADTATLEISGQLNPTARPLALDIRAKASDLELAPLSPYAGKYAGYAIERGKLSMDVAYKIDPDGKLDARNQVILNQLTFGEAVDSPDATQLPVRLAIALLKDRHGVIDINLPISGSVDDPQFSVGGLIFKVVVNLLGKALTAPFSLLTGGQGPDISQVQFLPGVAEVAPAGQAVLDQVAQALLDRPGLQMTVAGAADPVSEREAWQAAALEARLQAEQRRALLRAAPATAPQATAAPASAPAASPPTPAAPPAPITGEARTRLLRELYRNTALPDRPRNLIGLLRELPPAEMEARLKAAMVVSTDVMRELALQRGLAVRDALVARGLPAERLFLAAPLLRASDAAEDGDAAAWVPRVKLTLALP</sequence>
<feature type="compositionally biased region" description="Low complexity" evidence="1">
    <location>
        <begin position="1148"/>
        <end position="1164"/>
    </location>
</feature>
<evidence type="ECO:0000313" key="3">
    <source>
        <dbReference type="Proteomes" id="UP001365405"/>
    </source>
</evidence>
<feature type="compositionally biased region" description="Low complexity" evidence="1">
    <location>
        <begin position="835"/>
        <end position="854"/>
    </location>
</feature>
<accession>A0ABU9CC82</accession>
<proteinExistence type="predicted"/>
<dbReference type="Pfam" id="PF05359">
    <property type="entry name" value="DUF748"/>
    <property type="match status" value="2"/>
</dbReference>
<dbReference type="EMBL" id="JBBUTH010000001">
    <property type="protein sequence ID" value="MEK8049478.1"/>
    <property type="molecule type" value="Genomic_DNA"/>
</dbReference>
<comment type="caution">
    <text evidence="2">The sequence shown here is derived from an EMBL/GenBank/DDBJ whole genome shotgun (WGS) entry which is preliminary data.</text>
</comment>
<evidence type="ECO:0000313" key="2">
    <source>
        <dbReference type="EMBL" id="MEK8049478.1"/>
    </source>
</evidence>
<keyword evidence="3" id="KW-1185">Reference proteome</keyword>